<accession>A0ABV7U749</accession>
<keyword evidence="2" id="KW-1185">Reference proteome</keyword>
<evidence type="ECO:0000313" key="1">
    <source>
        <dbReference type="EMBL" id="MFC3630773.1"/>
    </source>
</evidence>
<dbReference type="RefSeq" id="WP_377762751.1">
    <property type="nucleotide sequence ID" value="NZ_JBHRXY010000014.1"/>
</dbReference>
<evidence type="ECO:0000313" key="2">
    <source>
        <dbReference type="Proteomes" id="UP001595539"/>
    </source>
</evidence>
<dbReference type="Pfam" id="PF17267">
    <property type="entry name" value="DUF5333"/>
    <property type="match status" value="1"/>
</dbReference>
<sequence>MNGRHSALPACLETGFRRALARARKARPSFWMKRVRTAAAVVVLGVLPAAALPPLSQDRHVNDNLVQARVADMLRRGCPDLDARIIKAFSEARKLKRYALDRGYSEAQIDAFLDSKEERRRIYAEADRYMVANGVVNGQPDTFCRLGRQEIERKTIAGSLLVAR</sequence>
<protein>
    <submittedName>
        <fullName evidence="1">DUF5333 domain-containing protein</fullName>
    </submittedName>
</protein>
<dbReference type="Proteomes" id="UP001595539">
    <property type="component" value="Unassembled WGS sequence"/>
</dbReference>
<dbReference type="EMBL" id="JBHRXY010000014">
    <property type="protein sequence ID" value="MFC3630773.1"/>
    <property type="molecule type" value="Genomic_DNA"/>
</dbReference>
<proteinExistence type="predicted"/>
<name>A0ABV7U749_9RHOB</name>
<gene>
    <name evidence="1" type="ORF">ACFOM8_15105</name>
</gene>
<reference evidence="2" key="1">
    <citation type="journal article" date="2019" name="Int. J. Syst. Evol. Microbiol.">
        <title>The Global Catalogue of Microorganisms (GCM) 10K type strain sequencing project: providing services to taxonomists for standard genome sequencing and annotation.</title>
        <authorList>
            <consortium name="The Broad Institute Genomics Platform"/>
            <consortium name="The Broad Institute Genome Sequencing Center for Infectious Disease"/>
            <person name="Wu L."/>
            <person name="Ma J."/>
        </authorList>
    </citation>
    <scope>NUCLEOTIDE SEQUENCE [LARGE SCALE GENOMIC DNA]</scope>
    <source>
        <strain evidence="2">KCTC 42473</strain>
    </source>
</reference>
<comment type="caution">
    <text evidence="1">The sequence shown here is derived from an EMBL/GenBank/DDBJ whole genome shotgun (WGS) entry which is preliminary data.</text>
</comment>
<dbReference type="InterPro" id="IPR020349">
    <property type="entry name" value="Uncharacterised_14.7kDa"/>
</dbReference>
<organism evidence="1 2">
    <name type="scientific">Paracoccus angustae</name>
    <dbReference type="NCBI Taxonomy" id="1671480"/>
    <lineage>
        <taxon>Bacteria</taxon>
        <taxon>Pseudomonadati</taxon>
        <taxon>Pseudomonadota</taxon>
        <taxon>Alphaproteobacteria</taxon>
        <taxon>Rhodobacterales</taxon>
        <taxon>Paracoccaceae</taxon>
        <taxon>Paracoccus</taxon>
    </lineage>
</organism>